<keyword evidence="5" id="KW-0808">Transferase</keyword>
<dbReference type="CDD" id="cd00609">
    <property type="entry name" value="AAT_like"/>
    <property type="match status" value="1"/>
</dbReference>
<dbReference type="EMBL" id="NPEA01000002">
    <property type="protein sequence ID" value="PJZ78397.1"/>
    <property type="molecule type" value="Genomic_DNA"/>
</dbReference>
<gene>
    <name evidence="8" type="ORF">CH365_03560</name>
</gene>
<comment type="similarity">
    <text evidence="2">Belongs to the class-I pyridoxal-phosphate-dependent aminotransferase family.</text>
</comment>
<proteinExistence type="inferred from homology"/>
<protein>
    <submittedName>
        <fullName evidence="8">Transcriptional regulator</fullName>
    </submittedName>
</protein>
<accession>A0A2N0A256</accession>
<dbReference type="InterPro" id="IPR004839">
    <property type="entry name" value="Aminotransferase_I/II_large"/>
</dbReference>
<dbReference type="FunFam" id="3.40.640.10:FF:000053">
    <property type="entry name" value="Aminotransferase, class I"/>
    <property type="match status" value="1"/>
</dbReference>
<organism evidence="8 9">
    <name type="scientific">Leptospira neocaledonica</name>
    <dbReference type="NCBI Taxonomy" id="2023192"/>
    <lineage>
        <taxon>Bacteria</taxon>
        <taxon>Pseudomonadati</taxon>
        <taxon>Spirochaetota</taxon>
        <taxon>Spirochaetia</taxon>
        <taxon>Leptospirales</taxon>
        <taxon>Leptospiraceae</taxon>
        <taxon>Leptospira</taxon>
    </lineage>
</organism>
<dbReference type="PANTHER" id="PTHR42790">
    <property type="entry name" value="AMINOTRANSFERASE"/>
    <property type="match status" value="1"/>
</dbReference>
<feature type="domain" description="Aminotransferase class I/classII large" evidence="7">
    <location>
        <begin position="74"/>
        <end position="399"/>
    </location>
</feature>
<dbReference type="Pfam" id="PF00155">
    <property type="entry name" value="Aminotran_1_2"/>
    <property type="match status" value="1"/>
</dbReference>
<dbReference type="SUPFAM" id="SSF53383">
    <property type="entry name" value="PLP-dependent transferases"/>
    <property type="match status" value="1"/>
</dbReference>
<dbReference type="GO" id="GO:0030170">
    <property type="term" value="F:pyridoxal phosphate binding"/>
    <property type="evidence" value="ECO:0007669"/>
    <property type="project" value="InterPro"/>
</dbReference>
<keyword evidence="4" id="KW-0032">Aminotransferase</keyword>
<dbReference type="InterPro" id="IPR015421">
    <property type="entry name" value="PyrdxlP-dep_Trfase_major"/>
</dbReference>
<evidence type="ECO:0000256" key="1">
    <source>
        <dbReference type="ARBA" id="ARBA00001933"/>
    </source>
</evidence>
<dbReference type="GO" id="GO:1901605">
    <property type="term" value="P:alpha-amino acid metabolic process"/>
    <property type="evidence" value="ECO:0007669"/>
    <property type="project" value="TreeGrafter"/>
</dbReference>
<dbReference type="Gene3D" id="3.90.1150.10">
    <property type="entry name" value="Aspartate Aminotransferase, domain 1"/>
    <property type="match status" value="1"/>
</dbReference>
<dbReference type="AlphaFoldDB" id="A0A2N0A256"/>
<evidence type="ECO:0000256" key="3">
    <source>
        <dbReference type="ARBA" id="ARBA00011738"/>
    </source>
</evidence>
<dbReference type="Gene3D" id="3.40.640.10">
    <property type="entry name" value="Type I PLP-dependent aspartate aminotransferase-like (Major domain)"/>
    <property type="match status" value="1"/>
</dbReference>
<evidence type="ECO:0000313" key="9">
    <source>
        <dbReference type="Proteomes" id="UP000231843"/>
    </source>
</evidence>
<comment type="caution">
    <text evidence="8">The sequence shown here is derived from an EMBL/GenBank/DDBJ whole genome shotgun (WGS) entry which is preliminary data.</text>
</comment>
<evidence type="ECO:0000259" key="7">
    <source>
        <dbReference type="Pfam" id="PF00155"/>
    </source>
</evidence>
<sequence length="410" mass="46501">MYKPNKKMGKLILENRSEIFRPSARPARTPASVTRDILKVIDTPGMISFAGGLPDDTLFPIQELRNIFESSVSKKGAKLFQYSDTQGHSDLRAWIADRYYPDSSGEEILLTSGSQQALDLLGRYFIEEGSPILLERPSYLGAIQVFSSYAPTFIGINYGEEGPDIEELKYALEDSSEKPKFFYCIPDFQNPSSHSYSLEIRNSLSKLLLENKVPILEDTAYRELYFQDQLPVSLCELGPEHTISIGTFSKTLSPGLRVGWIKAPKKILKDLIVQKQSMDLHSPTLNQELVYGFVSSSKYEEHLSLIRKAYHKKSEYTFTCLSKNFGTSLPLQISKGGLFYWLEFPKEIDTDLLFQKCLEKGLAAVPGSSFFVGKPETNHLRWNFSNASEEETKLGIERLFAVYEEMVLNR</sequence>
<evidence type="ECO:0000256" key="4">
    <source>
        <dbReference type="ARBA" id="ARBA00022576"/>
    </source>
</evidence>
<reference evidence="8 9" key="1">
    <citation type="submission" date="2017-07" db="EMBL/GenBank/DDBJ databases">
        <title>Leptospira spp. isolated from tropical soils.</title>
        <authorList>
            <person name="Thibeaux R."/>
            <person name="Iraola G."/>
            <person name="Ferres I."/>
            <person name="Bierque E."/>
            <person name="Girault D."/>
            <person name="Soupe-Gilbert M.-E."/>
            <person name="Picardeau M."/>
            <person name="Goarant C."/>
        </authorList>
    </citation>
    <scope>NUCLEOTIDE SEQUENCE [LARGE SCALE GENOMIC DNA]</scope>
    <source>
        <strain evidence="8 9">ES4-C-A1</strain>
    </source>
</reference>
<dbReference type="InterPro" id="IPR015422">
    <property type="entry name" value="PyrdxlP-dep_Trfase_small"/>
</dbReference>
<comment type="cofactor">
    <cofactor evidence="1">
        <name>pyridoxal 5'-phosphate</name>
        <dbReference type="ChEBI" id="CHEBI:597326"/>
    </cofactor>
</comment>
<evidence type="ECO:0000313" key="8">
    <source>
        <dbReference type="EMBL" id="PJZ78397.1"/>
    </source>
</evidence>
<keyword evidence="9" id="KW-1185">Reference proteome</keyword>
<dbReference type="InterPro" id="IPR050859">
    <property type="entry name" value="Class-I_PLP-dep_aminotransf"/>
</dbReference>
<evidence type="ECO:0000256" key="6">
    <source>
        <dbReference type="ARBA" id="ARBA00022898"/>
    </source>
</evidence>
<dbReference type="GO" id="GO:0008483">
    <property type="term" value="F:transaminase activity"/>
    <property type="evidence" value="ECO:0007669"/>
    <property type="project" value="UniProtKB-KW"/>
</dbReference>
<dbReference type="OrthoDB" id="9802328at2"/>
<dbReference type="InterPro" id="IPR015424">
    <property type="entry name" value="PyrdxlP-dep_Trfase"/>
</dbReference>
<keyword evidence="6" id="KW-0663">Pyridoxal phosphate</keyword>
<name>A0A2N0A256_9LEPT</name>
<dbReference type="Proteomes" id="UP000231843">
    <property type="component" value="Unassembled WGS sequence"/>
</dbReference>
<evidence type="ECO:0000256" key="2">
    <source>
        <dbReference type="ARBA" id="ARBA00007441"/>
    </source>
</evidence>
<comment type="subunit">
    <text evidence="3">Homodimer.</text>
</comment>
<dbReference type="PANTHER" id="PTHR42790:SF19">
    <property type="entry name" value="KYNURENINE_ALPHA-AMINOADIPATE AMINOTRANSFERASE, MITOCHONDRIAL"/>
    <property type="match status" value="1"/>
</dbReference>
<evidence type="ECO:0000256" key="5">
    <source>
        <dbReference type="ARBA" id="ARBA00022679"/>
    </source>
</evidence>